<reference evidence="4 5" key="1">
    <citation type="journal article" date="2014" name="Genome Announc.">
        <title>Draft Genome Sequence of the Antitrypanosomally Active Sponge-Associated Bacterium Actinokineospora sp. Strain EG49.</title>
        <authorList>
            <person name="Harjes J."/>
            <person name="Ryu T."/>
            <person name="Abdelmohsen U.R."/>
            <person name="Moitinho-Silva L."/>
            <person name="Horn H."/>
            <person name="Ravasi T."/>
            <person name="Hentschel U."/>
        </authorList>
    </citation>
    <scope>NUCLEOTIDE SEQUENCE [LARGE SCALE GENOMIC DNA]</scope>
    <source>
        <strain evidence="4 5">EG49</strain>
    </source>
</reference>
<evidence type="ECO:0000256" key="1">
    <source>
        <dbReference type="ARBA" id="ARBA00023295"/>
    </source>
</evidence>
<sequence>MVSIGSANAADPGPADVGAAGAAEVRQDCQESLYGAFPITAKATLRLPARWPVGEPTPATGIAVTASIPGSVTAALRATGATSVGGWVDFSVSYLGRSVPLTVPVDRALPAGADSFEVMASVPFPPTSTQYVNTAYYELSDTTIRLTGREPGGGEVPPLATACRNHPDQVAGLATVQFFTPEPLPPSFVDCGFPNGTQPLSLSLTPTVDPRVVAGGPPTTLSLFGEATLAEQTQRALLDSGVRVAKGSVRLPVTYSFAGAPVSTNTYDLPVEFTVHELGQPLRELVWTTVDPVFSDAPGEGTWRRGPVSVDLALFDAAGNRVGALAGACADRPDQDTGLGSTTFVAATDGVIQTCGESPYPQPQDFPPSLEAHRAVVTARATFPTRFPLGQNTPAAPATVRMDLDTAVGDWLRGIGAATVSSTSDLVAPRSFTGEVKRRDSYRTTIGPVPVPATGGLVLDGAFALDFSPVGHVGTMTWDAQSVFYDLVPYRADGSVAAPGRLVFQCHPLPGNRTEFGRVEIVDAVRPPYDIAASDITSSSVRLSWTRPEGIVGFEVYNGTTPVASTTDTSAVVSGLTPATEHTFAIRSKNAAGDLSADNGITFRTLPADAAPTALRFTATGTAKLKPGTLPLSAAVSGTLIPASGELSVDLTANATTANLRYLGIIPVTASVRLTPQGPATGTLTTGEATVATNASLTIPELQVFGIPLRQPTTCASAPSRLELTGPFTPTTASLSGAYTVAPVAGCGALSSWMTQSLSGPGRIELELR</sequence>
<feature type="domain" description="Fibronectin type-III" evidence="3">
    <location>
        <begin position="527"/>
        <end position="608"/>
    </location>
</feature>
<dbReference type="STRING" id="909613.UO65_5940"/>
<dbReference type="Proteomes" id="UP000019277">
    <property type="component" value="Unassembled WGS sequence"/>
</dbReference>
<evidence type="ECO:0000313" key="4">
    <source>
        <dbReference type="EMBL" id="EWC58763.1"/>
    </source>
</evidence>
<evidence type="ECO:0000313" key="5">
    <source>
        <dbReference type="Proteomes" id="UP000019277"/>
    </source>
</evidence>
<dbReference type="PROSITE" id="PS50853">
    <property type="entry name" value="FN3"/>
    <property type="match status" value="1"/>
</dbReference>
<dbReference type="eggNOG" id="COG4733">
    <property type="taxonomic scope" value="Bacteria"/>
</dbReference>
<gene>
    <name evidence="4" type="ORF">UO65_5940</name>
</gene>
<dbReference type="EC" id="3.2.1.14" evidence="4"/>
<dbReference type="AlphaFoldDB" id="W7IDY3"/>
<dbReference type="SMART" id="SM00060">
    <property type="entry name" value="FN3"/>
    <property type="match status" value="1"/>
</dbReference>
<keyword evidence="2" id="KW-0119">Carbohydrate metabolism</keyword>
<keyword evidence="5" id="KW-1185">Reference proteome</keyword>
<evidence type="ECO:0000256" key="2">
    <source>
        <dbReference type="ARBA" id="ARBA00023326"/>
    </source>
</evidence>
<keyword evidence="4" id="KW-0378">Hydrolase</keyword>
<accession>W7IDY3</accession>
<protein>
    <submittedName>
        <fullName evidence="4">Chitinase</fullName>
        <ecNumber evidence="4">3.2.1.14</ecNumber>
    </submittedName>
</protein>
<dbReference type="InterPro" id="IPR003961">
    <property type="entry name" value="FN3_dom"/>
</dbReference>
<keyword evidence="1 4" id="KW-0326">Glycosidase</keyword>
<dbReference type="Pfam" id="PF00041">
    <property type="entry name" value="fn3"/>
    <property type="match status" value="1"/>
</dbReference>
<dbReference type="SUPFAM" id="SSF49265">
    <property type="entry name" value="Fibronectin type III"/>
    <property type="match status" value="1"/>
</dbReference>
<dbReference type="GO" id="GO:0008843">
    <property type="term" value="F:endochitinase activity"/>
    <property type="evidence" value="ECO:0007669"/>
    <property type="project" value="UniProtKB-EC"/>
</dbReference>
<organism evidence="4 5">
    <name type="scientific">Actinokineospora spheciospongiae</name>
    <dbReference type="NCBI Taxonomy" id="909613"/>
    <lineage>
        <taxon>Bacteria</taxon>
        <taxon>Bacillati</taxon>
        <taxon>Actinomycetota</taxon>
        <taxon>Actinomycetes</taxon>
        <taxon>Pseudonocardiales</taxon>
        <taxon>Pseudonocardiaceae</taxon>
        <taxon>Actinokineospora</taxon>
    </lineage>
</organism>
<dbReference type="InterPro" id="IPR036116">
    <property type="entry name" value="FN3_sf"/>
</dbReference>
<dbReference type="CDD" id="cd00063">
    <property type="entry name" value="FN3"/>
    <property type="match status" value="1"/>
</dbReference>
<comment type="caution">
    <text evidence="4">The sequence shown here is derived from an EMBL/GenBank/DDBJ whole genome shotgun (WGS) entry which is preliminary data.</text>
</comment>
<dbReference type="InterPro" id="IPR046542">
    <property type="entry name" value="DUF6801"/>
</dbReference>
<dbReference type="GO" id="GO:0000272">
    <property type="term" value="P:polysaccharide catabolic process"/>
    <property type="evidence" value="ECO:0007669"/>
    <property type="project" value="UniProtKB-KW"/>
</dbReference>
<evidence type="ECO:0000259" key="3">
    <source>
        <dbReference type="PROSITE" id="PS50853"/>
    </source>
</evidence>
<proteinExistence type="predicted"/>
<dbReference type="Gene3D" id="2.60.40.10">
    <property type="entry name" value="Immunoglobulins"/>
    <property type="match status" value="1"/>
</dbReference>
<dbReference type="EMBL" id="AYXG01000229">
    <property type="protein sequence ID" value="EWC58763.1"/>
    <property type="molecule type" value="Genomic_DNA"/>
</dbReference>
<keyword evidence="2" id="KW-0624">Polysaccharide degradation</keyword>
<name>W7IDY3_9PSEU</name>
<dbReference type="InterPro" id="IPR013783">
    <property type="entry name" value="Ig-like_fold"/>
</dbReference>
<dbReference type="Pfam" id="PF20611">
    <property type="entry name" value="DUF6801"/>
    <property type="match status" value="2"/>
</dbReference>